<dbReference type="Gene3D" id="3.40.80.10">
    <property type="entry name" value="Peptidoglycan recognition protein-like"/>
    <property type="match status" value="1"/>
</dbReference>
<evidence type="ECO:0000256" key="1">
    <source>
        <dbReference type="SAM" id="MobiDB-lite"/>
    </source>
</evidence>
<evidence type="ECO:0000313" key="3">
    <source>
        <dbReference type="EMBL" id="QKW51679.1"/>
    </source>
</evidence>
<dbReference type="GO" id="GO:0008745">
    <property type="term" value="F:N-acetylmuramoyl-L-alanine amidase activity"/>
    <property type="evidence" value="ECO:0007669"/>
    <property type="project" value="InterPro"/>
</dbReference>
<keyword evidence="4" id="KW-1185">Reference proteome</keyword>
<proteinExistence type="predicted"/>
<name>A0A7H8NAX0_9ACTN</name>
<organism evidence="3 4">
    <name type="scientific">Streptomyces buecherae</name>
    <dbReference type="NCBI Taxonomy" id="2763006"/>
    <lineage>
        <taxon>Bacteria</taxon>
        <taxon>Bacillati</taxon>
        <taxon>Actinomycetota</taxon>
        <taxon>Actinomycetes</taxon>
        <taxon>Kitasatosporales</taxon>
        <taxon>Streptomycetaceae</taxon>
        <taxon>Streptomyces</taxon>
    </lineage>
</organism>
<dbReference type="RefSeq" id="WP_176163396.1">
    <property type="nucleotide sequence ID" value="NZ_CP054929.1"/>
</dbReference>
<dbReference type="EMBL" id="CP054929">
    <property type="protein sequence ID" value="QKW51679.1"/>
    <property type="molecule type" value="Genomic_DNA"/>
</dbReference>
<dbReference type="AlphaFoldDB" id="A0A7H8NAX0"/>
<dbReference type="GO" id="GO:0009253">
    <property type="term" value="P:peptidoglycan catabolic process"/>
    <property type="evidence" value="ECO:0007669"/>
    <property type="project" value="InterPro"/>
</dbReference>
<dbReference type="InterPro" id="IPR002502">
    <property type="entry name" value="Amidase_domain"/>
</dbReference>
<evidence type="ECO:0000259" key="2">
    <source>
        <dbReference type="SMART" id="SM00644"/>
    </source>
</evidence>
<reference evidence="3 4" key="1">
    <citation type="submission" date="2020-06" db="EMBL/GenBank/DDBJ databases">
        <title>Genome mining for natural products.</title>
        <authorList>
            <person name="Zhang B."/>
            <person name="Shi J."/>
            <person name="Ge H."/>
        </authorList>
    </citation>
    <scope>NUCLEOTIDE SEQUENCE [LARGE SCALE GENOMIC DNA]</scope>
    <source>
        <strain evidence="3 4">NA00687</strain>
    </source>
</reference>
<gene>
    <name evidence="3" type="ORF">HUT08_21550</name>
</gene>
<dbReference type="Proteomes" id="UP000509303">
    <property type="component" value="Chromosome"/>
</dbReference>
<dbReference type="SUPFAM" id="SSF55846">
    <property type="entry name" value="N-acetylmuramoyl-L-alanine amidase-like"/>
    <property type="match status" value="1"/>
</dbReference>
<dbReference type="CDD" id="cd06583">
    <property type="entry name" value="PGRP"/>
    <property type="match status" value="1"/>
</dbReference>
<dbReference type="InterPro" id="IPR036505">
    <property type="entry name" value="Amidase/PGRP_sf"/>
</dbReference>
<feature type="domain" description="N-acetylmuramoyl-L-alanine amidase" evidence="2">
    <location>
        <begin position="27"/>
        <end position="182"/>
    </location>
</feature>
<evidence type="ECO:0000313" key="4">
    <source>
        <dbReference type="Proteomes" id="UP000509303"/>
    </source>
</evidence>
<dbReference type="Pfam" id="PF01510">
    <property type="entry name" value="Amidase_2"/>
    <property type="match status" value="1"/>
</dbReference>
<protein>
    <submittedName>
        <fullName evidence="3">N-acetylmuramoyl-L-alanine amidase</fullName>
    </submittedName>
</protein>
<dbReference type="NCBIfam" id="NF038080">
    <property type="entry name" value="PG_bind_siph"/>
    <property type="match status" value="1"/>
</dbReference>
<feature type="region of interest" description="Disordered" evidence="1">
    <location>
        <begin position="291"/>
        <end position="313"/>
    </location>
</feature>
<feature type="region of interest" description="Disordered" evidence="1">
    <location>
        <begin position="207"/>
        <end position="230"/>
    </location>
</feature>
<dbReference type="InterPro" id="IPR047763">
    <property type="entry name" value="PG_bind_dom_phiBT1-type"/>
</dbReference>
<sequence length="313" mass="33567">MATPLSPARFRAALTNEGVRVVGEGDWENHNRNHMGAWGPVHGVMIHHTATDADRHDAVGICRHGYADLPGPLCHGVITKDGRTHLVGYGRANHAGGGDVDVLAAVIAERFPLPADTNARTDGNRYFYGFECENRGDGVDGWPEAQVEAIARAAAGICRAHGWSERSVIGHREWQPGKIDPYGPIGTADGPDLTMTRIRARVAQLLDDDPAPAPAPGKPKPPAATEPFPGARFFADAEGRPLLGKRSDVFTRMGRRLVAVGCGRYQVGPGPELGRADIESYEAWQRKCGYSGADAQWPPGPGTWDALKVPRAA</sequence>
<dbReference type="SMART" id="SM00644">
    <property type="entry name" value="Ami_2"/>
    <property type="match status" value="1"/>
</dbReference>
<feature type="compositionally biased region" description="Pro residues" evidence="1">
    <location>
        <begin position="211"/>
        <end position="224"/>
    </location>
</feature>
<accession>A0A7H8NAX0</accession>